<comment type="caution">
    <text evidence="2">The sequence shown here is derived from an EMBL/GenBank/DDBJ whole genome shotgun (WGS) entry which is preliminary data.</text>
</comment>
<dbReference type="AlphaFoldDB" id="A0A6N8DKP8"/>
<feature type="domain" description="N-acetyltransferase" evidence="1">
    <location>
        <begin position="5"/>
        <end position="157"/>
    </location>
</feature>
<dbReference type="Pfam" id="PF00583">
    <property type="entry name" value="Acetyltransf_1"/>
    <property type="match status" value="1"/>
</dbReference>
<dbReference type="CDD" id="cd04301">
    <property type="entry name" value="NAT_SF"/>
    <property type="match status" value="1"/>
</dbReference>
<evidence type="ECO:0000259" key="1">
    <source>
        <dbReference type="PROSITE" id="PS51186"/>
    </source>
</evidence>
<dbReference type="SUPFAM" id="SSF55729">
    <property type="entry name" value="Acyl-CoA N-acyltransferases (Nat)"/>
    <property type="match status" value="1"/>
</dbReference>
<keyword evidence="2" id="KW-0808">Transferase</keyword>
<dbReference type="GO" id="GO:0016747">
    <property type="term" value="F:acyltransferase activity, transferring groups other than amino-acyl groups"/>
    <property type="evidence" value="ECO:0007669"/>
    <property type="project" value="InterPro"/>
</dbReference>
<dbReference type="OrthoDB" id="7843527at2"/>
<organism evidence="2 3">
    <name type="scientific">Rhodoblastus acidophilus</name>
    <name type="common">Rhodopseudomonas acidophila</name>
    <dbReference type="NCBI Taxonomy" id="1074"/>
    <lineage>
        <taxon>Bacteria</taxon>
        <taxon>Pseudomonadati</taxon>
        <taxon>Pseudomonadota</taxon>
        <taxon>Alphaproteobacteria</taxon>
        <taxon>Hyphomicrobiales</taxon>
        <taxon>Rhodoblastaceae</taxon>
        <taxon>Rhodoblastus</taxon>
    </lineage>
</organism>
<name>A0A6N8DKP8_RHOAC</name>
<reference evidence="2 3" key="1">
    <citation type="submission" date="2019-11" db="EMBL/GenBank/DDBJ databases">
        <title>Whole-genome sequence of a Rhodoblastus acidophilus DSM 142.</title>
        <authorList>
            <person name="Kyndt J.A."/>
            <person name="Meyer T.E."/>
        </authorList>
    </citation>
    <scope>NUCLEOTIDE SEQUENCE [LARGE SCALE GENOMIC DNA]</scope>
    <source>
        <strain evidence="2 3">DSM 142</strain>
    </source>
</reference>
<dbReference type="RefSeq" id="WP_155444420.1">
    <property type="nucleotide sequence ID" value="NZ_JAOQNR010000001.1"/>
</dbReference>
<accession>A0A6N8DKP8</accession>
<evidence type="ECO:0000313" key="2">
    <source>
        <dbReference type="EMBL" id="MTV29773.1"/>
    </source>
</evidence>
<dbReference type="InterPro" id="IPR016181">
    <property type="entry name" value="Acyl_CoA_acyltransferase"/>
</dbReference>
<protein>
    <submittedName>
        <fullName evidence="2">GNAT family N-acetyltransferase</fullName>
    </submittedName>
</protein>
<dbReference type="EMBL" id="WNKS01000001">
    <property type="protein sequence ID" value="MTV29773.1"/>
    <property type="molecule type" value="Genomic_DNA"/>
</dbReference>
<gene>
    <name evidence="2" type="ORF">GJ654_02055</name>
</gene>
<dbReference type="Gene3D" id="3.40.630.30">
    <property type="match status" value="1"/>
</dbReference>
<sequence>MIGREQFFRLTPGDADRYADHLLRLEEEDRRLRFFKDAPEFMIVMHAGAAACDGRIAFGWEEDGEIRAAGELVADPDRPHVGELAFSVEKGWRRRGLGAALMDALIDAGARAGFTTLNLEFLAENHAMEALARGFSDCVVDRDGRLAATVAMKRIVNPG</sequence>
<dbReference type="Proteomes" id="UP000439113">
    <property type="component" value="Unassembled WGS sequence"/>
</dbReference>
<dbReference type="InterPro" id="IPR000182">
    <property type="entry name" value="GNAT_dom"/>
</dbReference>
<proteinExistence type="predicted"/>
<dbReference type="PROSITE" id="PS51186">
    <property type="entry name" value="GNAT"/>
    <property type="match status" value="1"/>
</dbReference>
<evidence type="ECO:0000313" key="3">
    <source>
        <dbReference type="Proteomes" id="UP000439113"/>
    </source>
</evidence>